<gene>
    <name evidence="4" type="ORF">GCM10009851_19510</name>
</gene>
<comment type="caution">
    <text evidence="4">The sequence shown here is derived from an EMBL/GenBank/DDBJ whole genome shotgun (WGS) entry which is preliminary data.</text>
</comment>
<dbReference type="PROSITE" id="PS51257">
    <property type="entry name" value="PROKAR_LIPOPROTEIN"/>
    <property type="match status" value="1"/>
</dbReference>
<dbReference type="InterPro" id="IPR000871">
    <property type="entry name" value="Beta-lactam_class-A"/>
</dbReference>
<protein>
    <submittedName>
        <fullName evidence="4">Serine hydrolase</fullName>
    </submittedName>
</protein>
<dbReference type="InterPro" id="IPR012338">
    <property type="entry name" value="Beta-lactam/transpept-like"/>
</dbReference>
<feature type="domain" description="ORF 12 gene product N-terminal" evidence="3">
    <location>
        <begin position="39"/>
        <end position="134"/>
    </location>
</feature>
<evidence type="ECO:0000259" key="2">
    <source>
        <dbReference type="Pfam" id="PF13354"/>
    </source>
</evidence>
<dbReference type="PANTHER" id="PTHR35333:SF5">
    <property type="entry name" value="CONSERVED LIPOPROTEIN LPQF-RELATED"/>
    <property type="match status" value="1"/>
</dbReference>
<dbReference type="Gene3D" id="3.40.710.10">
    <property type="entry name" value="DD-peptidase/beta-lactamase superfamily"/>
    <property type="match status" value="1"/>
</dbReference>
<dbReference type="Gene3D" id="1.10.8.620">
    <property type="entry name" value="ORF12 helical bundle domain-like"/>
    <property type="match status" value="1"/>
</dbReference>
<dbReference type="InterPro" id="IPR040846">
    <property type="entry name" value="ORF_12_N"/>
</dbReference>
<accession>A0ABP5QIX9</accession>
<dbReference type="SUPFAM" id="SSF56601">
    <property type="entry name" value="beta-lactamase/transpeptidase-like"/>
    <property type="match status" value="1"/>
</dbReference>
<proteinExistence type="predicted"/>
<keyword evidence="4" id="KW-0378">Hydrolase</keyword>
<sequence>MRAALAGAATALALVLAGCTSTGGVGQTTATAVLDPVALPDTPVGEHAAWVVAALNGELDADQVRIAAPDRLARVALDEISPQELADVFEQLAAQGPWTPTAVQAVGSQAVVTLHSPTADALDLQLVLDADDRITGLLFVPSAAERVAATSWGELESAVEALAAPTRLVVTEVAAAGAADAASGPVFSAGTDPGDPLPSGSVFKLYVLGAVADAVAAGELAWNQELTLTDDVKSLPSGELQNEPAGTVVTVRDAAEAMISISDNTATDLLVQAVGPDAVERAFADFGQADPSANVPLLTTRALFQLGWGASEEETAAREAWNHADETQRRALLAALPTGPIDVEASAVTTLVWQEGLDWFTTADDLTAVHRGLQERAAAGEVGAPVREILAVNDGLGDAVFGERWPYVAFKGGSSVGVLAGSWYLERDDGRAFTVSIQSASDDPAALADQTGFFGQVADAVALLESE</sequence>
<keyword evidence="5" id="KW-1185">Reference proteome</keyword>
<evidence type="ECO:0000313" key="4">
    <source>
        <dbReference type="EMBL" id="GAA2234591.1"/>
    </source>
</evidence>
<dbReference type="PANTHER" id="PTHR35333">
    <property type="entry name" value="BETA-LACTAMASE"/>
    <property type="match status" value="1"/>
</dbReference>
<dbReference type="Gene3D" id="3.10.450.280">
    <property type="match status" value="1"/>
</dbReference>
<dbReference type="GO" id="GO:0016787">
    <property type="term" value="F:hydrolase activity"/>
    <property type="evidence" value="ECO:0007669"/>
    <property type="project" value="UniProtKB-KW"/>
</dbReference>
<evidence type="ECO:0000256" key="1">
    <source>
        <dbReference type="SAM" id="SignalP"/>
    </source>
</evidence>
<feature type="signal peptide" evidence="1">
    <location>
        <begin position="1"/>
        <end position="23"/>
    </location>
</feature>
<dbReference type="Proteomes" id="UP001500929">
    <property type="component" value="Unassembled WGS sequence"/>
</dbReference>
<dbReference type="Pfam" id="PF18042">
    <property type="entry name" value="ORF_12_N"/>
    <property type="match status" value="1"/>
</dbReference>
<feature type="chain" id="PRO_5047047964" evidence="1">
    <location>
        <begin position="24"/>
        <end position="467"/>
    </location>
</feature>
<evidence type="ECO:0000259" key="3">
    <source>
        <dbReference type="Pfam" id="PF18042"/>
    </source>
</evidence>
<name>A0ABP5QIX9_9MICO</name>
<feature type="domain" description="Beta-lactamase class A catalytic" evidence="2">
    <location>
        <begin position="192"/>
        <end position="290"/>
    </location>
</feature>
<dbReference type="Pfam" id="PF13354">
    <property type="entry name" value="Beta-lactamase2"/>
    <property type="match status" value="1"/>
</dbReference>
<keyword evidence="1" id="KW-0732">Signal</keyword>
<reference evidence="5" key="1">
    <citation type="journal article" date="2019" name="Int. J. Syst. Evol. Microbiol.">
        <title>The Global Catalogue of Microorganisms (GCM) 10K type strain sequencing project: providing services to taxonomists for standard genome sequencing and annotation.</title>
        <authorList>
            <consortium name="The Broad Institute Genomics Platform"/>
            <consortium name="The Broad Institute Genome Sequencing Center for Infectious Disease"/>
            <person name="Wu L."/>
            <person name="Ma J."/>
        </authorList>
    </citation>
    <scope>NUCLEOTIDE SEQUENCE [LARGE SCALE GENOMIC DNA]</scope>
    <source>
        <strain evidence="5">JCM 16117</strain>
    </source>
</reference>
<evidence type="ECO:0000313" key="5">
    <source>
        <dbReference type="Proteomes" id="UP001500929"/>
    </source>
</evidence>
<dbReference type="EMBL" id="BAAAQY010000005">
    <property type="protein sequence ID" value="GAA2234591.1"/>
    <property type="molecule type" value="Genomic_DNA"/>
</dbReference>
<organism evidence="4 5">
    <name type="scientific">Herbiconiux moechotypicola</name>
    <dbReference type="NCBI Taxonomy" id="637393"/>
    <lineage>
        <taxon>Bacteria</taxon>
        <taxon>Bacillati</taxon>
        <taxon>Actinomycetota</taxon>
        <taxon>Actinomycetes</taxon>
        <taxon>Micrococcales</taxon>
        <taxon>Microbacteriaceae</taxon>
        <taxon>Herbiconiux</taxon>
    </lineage>
</organism>
<dbReference type="InterPro" id="IPR045155">
    <property type="entry name" value="Beta-lactam_cat"/>
</dbReference>